<dbReference type="InterPro" id="IPR041664">
    <property type="entry name" value="AAA_16"/>
</dbReference>
<organism evidence="2 3">
    <name type="scientific">Flexivirga caeni</name>
    <dbReference type="NCBI Taxonomy" id="2294115"/>
    <lineage>
        <taxon>Bacteria</taxon>
        <taxon>Bacillati</taxon>
        <taxon>Actinomycetota</taxon>
        <taxon>Actinomycetes</taxon>
        <taxon>Micrococcales</taxon>
        <taxon>Dermacoccaceae</taxon>
        <taxon>Flexivirga</taxon>
    </lineage>
</organism>
<dbReference type="SUPFAM" id="SSF52540">
    <property type="entry name" value="P-loop containing nucleoside triphosphate hydrolases"/>
    <property type="match status" value="1"/>
</dbReference>
<dbReference type="OrthoDB" id="2020141at2"/>
<keyword evidence="3" id="KW-1185">Reference proteome</keyword>
<accession>A0A3M9LYA2</accession>
<evidence type="ECO:0000313" key="3">
    <source>
        <dbReference type="Proteomes" id="UP000271678"/>
    </source>
</evidence>
<proteinExistence type="predicted"/>
<sequence length="397" mass="43721">MDPIRNPYTPNAGAPPAALVGRDDQLQSFDLLLARLERRRSEQSMIITGLRGVGKTVLLGEFREKALSADWVVVEVEVSKHDELGFRTSLASKLRTAMFELSPRSEWTAKLRHAMSVLKSFTVSVDSTGVVSAGLDIEAAEGFADHGRLDLDLTDLFVAVGEAAQDRSRGVVLLFDEVQFLNRQQLEAIIMALHKLVQRRLPVTLVGAGLPQIAELAGDAKSYAERLFKFPGIGNLTEQAARRALAEPAEAEGVAFTDEALHRALTITGRYPYFLQELGSAAWASASGSEITPVDIDHCQGLYVSKLDGSFFRVRIDRCTNRQRQYLRAMAELGGEPQKAQDVAALLGRQSSQVAPFRAELISMGLLYTPEHGYAAFTVPRFDQYMKRILPTFEVPS</sequence>
<dbReference type="InterPro" id="IPR027417">
    <property type="entry name" value="P-loop_NTPase"/>
</dbReference>
<dbReference type="RefSeq" id="WP_123272850.1">
    <property type="nucleotide sequence ID" value="NZ_RJJQ01000023.1"/>
</dbReference>
<dbReference type="PANTHER" id="PTHR34301">
    <property type="entry name" value="DNA-BINDING PROTEIN-RELATED"/>
    <property type="match status" value="1"/>
</dbReference>
<dbReference type="AlphaFoldDB" id="A0A3M9LYA2"/>
<dbReference type="Pfam" id="PF13191">
    <property type="entry name" value="AAA_16"/>
    <property type="match status" value="1"/>
</dbReference>
<comment type="caution">
    <text evidence="2">The sequence shown here is derived from an EMBL/GenBank/DDBJ whole genome shotgun (WGS) entry which is preliminary data.</text>
</comment>
<dbReference type="Proteomes" id="UP000271678">
    <property type="component" value="Unassembled WGS sequence"/>
</dbReference>
<dbReference type="Gene3D" id="3.40.50.300">
    <property type="entry name" value="P-loop containing nucleotide triphosphate hydrolases"/>
    <property type="match status" value="1"/>
</dbReference>
<evidence type="ECO:0000313" key="2">
    <source>
        <dbReference type="EMBL" id="RNI18274.1"/>
    </source>
</evidence>
<reference evidence="2 3" key="1">
    <citation type="submission" date="2018-11" db="EMBL/GenBank/DDBJ databases">
        <title>Draft genome of Simplicispira Flexivirga sp. BO-16.</title>
        <authorList>
            <person name="Im W.T."/>
        </authorList>
    </citation>
    <scope>NUCLEOTIDE SEQUENCE [LARGE SCALE GENOMIC DNA]</scope>
    <source>
        <strain evidence="2 3">BO-16</strain>
    </source>
</reference>
<name>A0A3M9LYA2_9MICO</name>
<protein>
    <submittedName>
        <fullName evidence="2">ATP-binding protein</fullName>
    </submittedName>
</protein>
<keyword evidence="2" id="KW-0547">Nucleotide-binding</keyword>
<evidence type="ECO:0000259" key="1">
    <source>
        <dbReference type="Pfam" id="PF13191"/>
    </source>
</evidence>
<dbReference type="EMBL" id="RJJQ01000023">
    <property type="protein sequence ID" value="RNI18274.1"/>
    <property type="molecule type" value="Genomic_DNA"/>
</dbReference>
<dbReference type="GO" id="GO:0005524">
    <property type="term" value="F:ATP binding"/>
    <property type="evidence" value="ECO:0007669"/>
    <property type="project" value="UniProtKB-KW"/>
</dbReference>
<gene>
    <name evidence="2" type="ORF">EFY87_17910</name>
</gene>
<keyword evidence="2" id="KW-0067">ATP-binding</keyword>
<dbReference type="PANTHER" id="PTHR34301:SF8">
    <property type="entry name" value="ATPASE DOMAIN-CONTAINING PROTEIN"/>
    <property type="match status" value="1"/>
</dbReference>
<feature type="domain" description="Orc1-like AAA ATPase" evidence="1">
    <location>
        <begin position="19"/>
        <end position="206"/>
    </location>
</feature>